<comment type="caution">
    <text evidence="2">The sequence shown here is derived from an EMBL/GenBank/DDBJ whole genome shotgun (WGS) entry which is preliminary data.</text>
</comment>
<dbReference type="Proteomes" id="UP000193560">
    <property type="component" value="Unassembled WGS sequence"/>
</dbReference>
<reference evidence="2 3" key="1">
    <citation type="submission" date="2016-07" db="EMBL/GenBank/DDBJ databases">
        <title>Pervasive Adenine N6-methylation of Active Genes in Fungi.</title>
        <authorList>
            <consortium name="DOE Joint Genome Institute"/>
            <person name="Mondo S.J."/>
            <person name="Dannebaum R.O."/>
            <person name="Kuo R.C."/>
            <person name="Labutti K."/>
            <person name="Haridas S."/>
            <person name="Kuo A."/>
            <person name="Salamov A."/>
            <person name="Ahrendt S.R."/>
            <person name="Lipzen A."/>
            <person name="Sullivan W."/>
            <person name="Andreopoulos W.B."/>
            <person name="Clum A."/>
            <person name="Lindquist E."/>
            <person name="Daum C."/>
            <person name="Ramamoorthy G.K."/>
            <person name="Gryganskyi A."/>
            <person name="Culley D."/>
            <person name="Magnuson J.K."/>
            <person name="James T.Y."/>
            <person name="O'Malley M.A."/>
            <person name="Stajich J.E."/>
            <person name="Spatafora J.W."/>
            <person name="Visel A."/>
            <person name="Grigoriev I.V."/>
        </authorList>
    </citation>
    <scope>NUCLEOTIDE SEQUENCE [LARGE SCALE GENOMIC DNA]</scope>
    <source>
        <strain evidence="2 3">NRRL 1336</strain>
    </source>
</reference>
<name>A0A1X2I1E1_9FUNG</name>
<dbReference type="AlphaFoldDB" id="A0A1X2I1E1"/>
<proteinExistence type="predicted"/>
<organism evidence="2 3">
    <name type="scientific">Absidia repens</name>
    <dbReference type="NCBI Taxonomy" id="90262"/>
    <lineage>
        <taxon>Eukaryota</taxon>
        <taxon>Fungi</taxon>
        <taxon>Fungi incertae sedis</taxon>
        <taxon>Mucoromycota</taxon>
        <taxon>Mucoromycotina</taxon>
        <taxon>Mucoromycetes</taxon>
        <taxon>Mucorales</taxon>
        <taxon>Cunninghamellaceae</taxon>
        <taxon>Absidia</taxon>
    </lineage>
</organism>
<dbReference type="EMBL" id="MCGE01000035">
    <property type="protein sequence ID" value="ORZ07324.1"/>
    <property type="molecule type" value="Genomic_DNA"/>
</dbReference>
<keyword evidence="1" id="KW-0812">Transmembrane</keyword>
<feature type="transmembrane region" description="Helical" evidence="1">
    <location>
        <begin position="24"/>
        <end position="45"/>
    </location>
</feature>
<sequence length="51" mass="5884">MAARHYHGSITSLQKTSLLYDSWVFFYVSFMIGRLVFGLSVNAILQKRKTT</sequence>
<gene>
    <name evidence="2" type="ORF">BCR42DRAFT_426067</name>
</gene>
<evidence type="ECO:0000313" key="2">
    <source>
        <dbReference type="EMBL" id="ORZ07324.1"/>
    </source>
</evidence>
<keyword evidence="1" id="KW-0472">Membrane</keyword>
<keyword evidence="3" id="KW-1185">Reference proteome</keyword>
<accession>A0A1X2I1E1</accession>
<protein>
    <submittedName>
        <fullName evidence="2">Uncharacterized protein</fullName>
    </submittedName>
</protein>
<evidence type="ECO:0000313" key="3">
    <source>
        <dbReference type="Proteomes" id="UP000193560"/>
    </source>
</evidence>
<evidence type="ECO:0000256" key="1">
    <source>
        <dbReference type="SAM" id="Phobius"/>
    </source>
</evidence>
<keyword evidence="1" id="KW-1133">Transmembrane helix</keyword>